<reference evidence="1" key="1">
    <citation type="submission" date="2024-09" db="EMBL/GenBank/DDBJ databases">
        <title>Black Yeasts Isolated from many extreme environments.</title>
        <authorList>
            <person name="Coleine C."/>
            <person name="Stajich J.E."/>
            <person name="Selbmann L."/>
        </authorList>
    </citation>
    <scope>NUCLEOTIDE SEQUENCE</scope>
    <source>
        <strain evidence="1">CCFEE 5737</strain>
    </source>
</reference>
<evidence type="ECO:0000313" key="1">
    <source>
        <dbReference type="EMBL" id="KAK3077845.1"/>
    </source>
</evidence>
<sequence>MSSLPNRAKPERSASTSKPTDPESPTLDPTTDVEEPGEDNDADLPITMAASVVLTGLPKDAHEALEGAGDLGMEKGKQLLLPSFIKHPLHVYPGPSAPQLSQRVFKISASKRFETIVKSVRRKLKLKETESVFCYVNSVFAPALDEQIGNLWRCFKTKDELHVTYAVTPAYG</sequence>
<dbReference type="EMBL" id="JAWDJW010002444">
    <property type="protein sequence ID" value="KAK3077845.1"/>
    <property type="molecule type" value="Genomic_DNA"/>
</dbReference>
<accession>A0ACC3DMM1</accession>
<gene>
    <name evidence="1" type="ORF">LTS18_009101</name>
</gene>
<comment type="caution">
    <text evidence="1">The sequence shown here is derived from an EMBL/GenBank/DDBJ whole genome shotgun (WGS) entry which is preliminary data.</text>
</comment>
<organism evidence="1 2">
    <name type="scientific">Coniosporium uncinatum</name>
    <dbReference type="NCBI Taxonomy" id="93489"/>
    <lineage>
        <taxon>Eukaryota</taxon>
        <taxon>Fungi</taxon>
        <taxon>Dikarya</taxon>
        <taxon>Ascomycota</taxon>
        <taxon>Pezizomycotina</taxon>
        <taxon>Dothideomycetes</taxon>
        <taxon>Dothideomycetes incertae sedis</taxon>
        <taxon>Coniosporium</taxon>
    </lineage>
</organism>
<dbReference type="Proteomes" id="UP001186974">
    <property type="component" value="Unassembled WGS sequence"/>
</dbReference>
<protein>
    <submittedName>
        <fullName evidence="1">Uncharacterized protein</fullName>
    </submittedName>
</protein>
<proteinExistence type="predicted"/>
<evidence type="ECO:0000313" key="2">
    <source>
        <dbReference type="Proteomes" id="UP001186974"/>
    </source>
</evidence>
<keyword evidence="2" id="KW-1185">Reference proteome</keyword>
<name>A0ACC3DMM1_9PEZI</name>